<protein>
    <recommendedName>
        <fullName evidence="3">Paramyosin</fullName>
    </recommendedName>
</protein>
<keyword evidence="6 10" id="KW-0175">Coiled coil</keyword>
<dbReference type="Pfam" id="PF01576">
    <property type="entry name" value="Myosin_tail_1"/>
    <property type="match status" value="1"/>
</dbReference>
<evidence type="ECO:0000256" key="8">
    <source>
        <dbReference type="ARBA" id="ARBA00023175"/>
    </source>
</evidence>
<dbReference type="AlphaFoldDB" id="A0A8S2Y411"/>
<accession>A0A8S2Y411</accession>
<evidence type="ECO:0000259" key="11">
    <source>
        <dbReference type="Pfam" id="PF01576"/>
    </source>
</evidence>
<keyword evidence="9" id="KW-0514">Muscle protein</keyword>
<keyword evidence="4" id="KW-0787">Thick filament</keyword>
<evidence type="ECO:0000256" key="9">
    <source>
        <dbReference type="ARBA" id="ARBA00023179"/>
    </source>
</evidence>
<dbReference type="PANTHER" id="PTHR46349">
    <property type="entry name" value="CINGULIN-LIKE PROTEIN 1-RELATED"/>
    <property type="match status" value="1"/>
</dbReference>
<dbReference type="GO" id="GO:0032982">
    <property type="term" value="C:myosin filament"/>
    <property type="evidence" value="ECO:0007669"/>
    <property type="project" value="UniProtKB-KW"/>
</dbReference>
<dbReference type="GO" id="GO:0016459">
    <property type="term" value="C:myosin complex"/>
    <property type="evidence" value="ECO:0007669"/>
    <property type="project" value="InterPro"/>
</dbReference>
<dbReference type="InterPro" id="IPR002928">
    <property type="entry name" value="Myosin_tail"/>
</dbReference>
<evidence type="ECO:0000256" key="1">
    <source>
        <dbReference type="ARBA" id="ARBA00004657"/>
    </source>
</evidence>
<name>A0A8S2Y411_9BILA</name>
<evidence type="ECO:0000256" key="5">
    <source>
        <dbReference type="ARBA" id="ARBA00022490"/>
    </source>
</evidence>
<gene>
    <name evidence="12" type="ORF">TMI583_LOCUS49066</name>
</gene>
<comment type="similarity">
    <text evidence="2">Belongs to the paramyosin family.</text>
</comment>
<feature type="domain" description="Myosin tail" evidence="11">
    <location>
        <begin position="4"/>
        <end position="132"/>
    </location>
</feature>
<feature type="non-terminal residue" evidence="12">
    <location>
        <position position="1"/>
    </location>
</feature>
<evidence type="ECO:0000256" key="2">
    <source>
        <dbReference type="ARBA" id="ARBA00008447"/>
    </source>
</evidence>
<evidence type="ECO:0000256" key="6">
    <source>
        <dbReference type="ARBA" id="ARBA00023054"/>
    </source>
</evidence>
<dbReference type="EMBL" id="CAJOBA010104352">
    <property type="protein sequence ID" value="CAF4531392.1"/>
    <property type="molecule type" value="Genomic_DNA"/>
</dbReference>
<proteinExistence type="inferred from homology"/>
<sequence>EHALHVERLRKGLEQQIKDLQTRLDEAEGNALKGGKRILAKLEQRIHELEGETEMEQHRHQETLKELRKTDRRLKELAFQTEEDHKNQLRLQDLVEKLQNKTKVYKRQVEEAEEIASLNLAKYRKVQAELGKCPSSHLLFY</sequence>
<evidence type="ECO:0000256" key="10">
    <source>
        <dbReference type="SAM" id="Coils"/>
    </source>
</evidence>
<feature type="coiled-coil region" evidence="10">
    <location>
        <begin position="3"/>
        <end position="59"/>
    </location>
</feature>
<keyword evidence="7" id="KW-0518">Myosin</keyword>
<comment type="caution">
    <text evidence="12">The sequence shown here is derived from an EMBL/GenBank/DDBJ whole genome shotgun (WGS) entry which is preliminary data.</text>
</comment>
<evidence type="ECO:0000256" key="4">
    <source>
        <dbReference type="ARBA" id="ARBA00022433"/>
    </source>
</evidence>
<evidence type="ECO:0000313" key="13">
    <source>
        <dbReference type="Proteomes" id="UP000682733"/>
    </source>
</evidence>
<reference evidence="12" key="1">
    <citation type="submission" date="2021-02" db="EMBL/GenBank/DDBJ databases">
        <authorList>
            <person name="Nowell W R."/>
        </authorList>
    </citation>
    <scope>NUCLEOTIDE SEQUENCE</scope>
</reference>
<dbReference type="PANTHER" id="PTHR46349:SF6">
    <property type="entry name" value="MYOSIN-6-LIKE"/>
    <property type="match status" value="1"/>
</dbReference>
<dbReference type="Proteomes" id="UP000682733">
    <property type="component" value="Unassembled WGS sequence"/>
</dbReference>
<keyword evidence="5" id="KW-0963">Cytoplasm</keyword>
<comment type="subcellular location">
    <subcellularLocation>
        <location evidence="1">Cytoplasm</location>
        <location evidence="1">Myofibril</location>
    </subcellularLocation>
</comment>
<evidence type="ECO:0000256" key="3">
    <source>
        <dbReference type="ARBA" id="ARBA00018623"/>
    </source>
</evidence>
<evidence type="ECO:0000256" key="7">
    <source>
        <dbReference type="ARBA" id="ARBA00023123"/>
    </source>
</evidence>
<keyword evidence="8" id="KW-0505">Motor protein</keyword>
<dbReference type="SUPFAM" id="SSF57997">
    <property type="entry name" value="Tropomyosin"/>
    <property type="match status" value="1"/>
</dbReference>
<organism evidence="12 13">
    <name type="scientific">Didymodactylos carnosus</name>
    <dbReference type="NCBI Taxonomy" id="1234261"/>
    <lineage>
        <taxon>Eukaryota</taxon>
        <taxon>Metazoa</taxon>
        <taxon>Spiralia</taxon>
        <taxon>Gnathifera</taxon>
        <taxon>Rotifera</taxon>
        <taxon>Eurotatoria</taxon>
        <taxon>Bdelloidea</taxon>
        <taxon>Philodinida</taxon>
        <taxon>Philodinidae</taxon>
        <taxon>Didymodactylos</taxon>
    </lineage>
</organism>
<evidence type="ECO:0000313" key="12">
    <source>
        <dbReference type="EMBL" id="CAF4531392.1"/>
    </source>
</evidence>
<dbReference type="GO" id="GO:0030016">
    <property type="term" value="C:myofibril"/>
    <property type="evidence" value="ECO:0007669"/>
    <property type="project" value="UniProtKB-SubCell"/>
</dbReference>